<reference evidence="20 21" key="1">
    <citation type="submission" date="2017-02" db="EMBL/GenBank/DDBJ databases">
        <authorList>
            <person name="Peterson S.W."/>
        </authorList>
    </citation>
    <scope>NUCLEOTIDE SEQUENCE [LARGE SCALE GENOMIC DNA]</scope>
    <source>
        <strain evidence="20 21">ATCC BAA-908</strain>
    </source>
</reference>
<dbReference type="EMBL" id="FUWG01000007">
    <property type="protein sequence ID" value="SJZ38863.1"/>
    <property type="molecule type" value="Genomic_DNA"/>
</dbReference>
<dbReference type="Pfam" id="PF02926">
    <property type="entry name" value="THUMP"/>
    <property type="match status" value="1"/>
</dbReference>
<evidence type="ECO:0000256" key="6">
    <source>
        <dbReference type="ARBA" id="ARBA00022840"/>
    </source>
</evidence>
<evidence type="ECO:0000256" key="4">
    <source>
        <dbReference type="ARBA" id="ARBA00022679"/>
    </source>
</evidence>
<dbReference type="NCBIfam" id="TIGR00342">
    <property type="entry name" value="tRNA uracil 4-sulfurtransferase ThiI"/>
    <property type="match status" value="1"/>
</dbReference>
<dbReference type="GO" id="GO:0000049">
    <property type="term" value="F:tRNA binding"/>
    <property type="evidence" value="ECO:0007669"/>
    <property type="project" value="UniProtKB-UniRule"/>
</dbReference>
<dbReference type="InterPro" id="IPR049962">
    <property type="entry name" value="THUMP_ThiI"/>
</dbReference>
<evidence type="ECO:0000256" key="16">
    <source>
        <dbReference type="ARBA" id="ARBA00077849"/>
    </source>
</evidence>
<dbReference type="RefSeq" id="WP_234975385.1">
    <property type="nucleotide sequence ID" value="NZ_FUWG01000007.1"/>
</dbReference>
<dbReference type="EC" id="2.8.1.4" evidence="13 18"/>
<dbReference type="Gene3D" id="3.30.2130.30">
    <property type="match status" value="1"/>
</dbReference>
<accession>A0A1T4K976</accession>
<keyword evidence="5 18" id="KW-0547">Nucleotide-binding</keyword>
<keyword evidence="7 18" id="KW-0694">RNA-binding</keyword>
<dbReference type="InterPro" id="IPR050102">
    <property type="entry name" value="tRNA_sulfurtransferase_ThiI"/>
</dbReference>
<keyword evidence="8 18" id="KW-0784">Thiamine biosynthesis</keyword>
<dbReference type="GO" id="GO:0140741">
    <property type="term" value="F:tRNA-uracil-4 sulfurtransferase activity"/>
    <property type="evidence" value="ECO:0007669"/>
    <property type="project" value="UniProtKB-EC"/>
</dbReference>
<evidence type="ECO:0000256" key="12">
    <source>
        <dbReference type="ARBA" id="ARBA00061472"/>
    </source>
</evidence>
<dbReference type="InterPro" id="IPR004114">
    <property type="entry name" value="THUMP_dom"/>
</dbReference>
<feature type="domain" description="THUMP" evidence="19">
    <location>
        <begin position="57"/>
        <end position="162"/>
    </location>
</feature>
<feature type="binding site" evidence="18">
    <location>
        <begin position="179"/>
        <end position="180"/>
    </location>
    <ligand>
        <name>ATP</name>
        <dbReference type="ChEBI" id="CHEBI:30616"/>
    </ligand>
</feature>
<dbReference type="InterPro" id="IPR014729">
    <property type="entry name" value="Rossmann-like_a/b/a_fold"/>
</dbReference>
<dbReference type="InterPro" id="IPR003720">
    <property type="entry name" value="tRNA_STrfase"/>
</dbReference>
<evidence type="ECO:0000256" key="10">
    <source>
        <dbReference type="ARBA" id="ARBA00052330"/>
    </source>
</evidence>
<comment type="similarity">
    <text evidence="12 18">Belongs to the ThiI family.</text>
</comment>
<evidence type="ECO:0000256" key="17">
    <source>
        <dbReference type="ARBA" id="ARBA00080570"/>
    </source>
</evidence>
<comment type="catalytic activity">
    <reaction evidence="10 18">
        <text>[ThiS sulfur-carrier protein]-C-terminal Gly-Gly-AMP + S-sulfanyl-L-cysteinyl-[cysteine desulfurase] + AH2 = [ThiS sulfur-carrier protein]-C-terminal-Gly-aminoethanethioate + L-cysteinyl-[cysteine desulfurase] + A + AMP + 2 H(+)</text>
        <dbReference type="Rhea" id="RHEA:43340"/>
        <dbReference type="Rhea" id="RHEA-COMP:12157"/>
        <dbReference type="Rhea" id="RHEA-COMP:12158"/>
        <dbReference type="Rhea" id="RHEA-COMP:12910"/>
        <dbReference type="Rhea" id="RHEA-COMP:19908"/>
        <dbReference type="ChEBI" id="CHEBI:13193"/>
        <dbReference type="ChEBI" id="CHEBI:15378"/>
        <dbReference type="ChEBI" id="CHEBI:17499"/>
        <dbReference type="ChEBI" id="CHEBI:29950"/>
        <dbReference type="ChEBI" id="CHEBI:61963"/>
        <dbReference type="ChEBI" id="CHEBI:90618"/>
        <dbReference type="ChEBI" id="CHEBI:232372"/>
        <dbReference type="ChEBI" id="CHEBI:456215"/>
    </reaction>
</comment>
<name>A0A1T4K976_TREPO</name>
<evidence type="ECO:0000256" key="5">
    <source>
        <dbReference type="ARBA" id="ARBA00022741"/>
    </source>
</evidence>
<dbReference type="GO" id="GO:0002937">
    <property type="term" value="P:tRNA 4-thiouridine biosynthesis"/>
    <property type="evidence" value="ECO:0007669"/>
    <property type="project" value="TreeGrafter"/>
</dbReference>
<dbReference type="Pfam" id="PF02568">
    <property type="entry name" value="ThiI"/>
    <property type="match status" value="1"/>
</dbReference>
<evidence type="ECO:0000313" key="21">
    <source>
        <dbReference type="Proteomes" id="UP000190423"/>
    </source>
</evidence>
<dbReference type="GO" id="GO:0005524">
    <property type="term" value="F:ATP binding"/>
    <property type="evidence" value="ECO:0007669"/>
    <property type="project" value="UniProtKB-UniRule"/>
</dbReference>
<dbReference type="SUPFAM" id="SSF143437">
    <property type="entry name" value="THUMP domain-like"/>
    <property type="match status" value="1"/>
</dbReference>
<keyword evidence="4 18" id="KW-0808">Transferase</keyword>
<dbReference type="GeneID" id="78316348"/>
<feature type="binding site" evidence="18">
    <location>
        <position position="292"/>
    </location>
    <ligand>
        <name>ATP</name>
        <dbReference type="ChEBI" id="CHEBI:30616"/>
    </ligand>
</feature>
<dbReference type="FunFam" id="3.40.50.620:FF:000053">
    <property type="entry name" value="Probable tRNA sulfurtransferase"/>
    <property type="match status" value="1"/>
</dbReference>
<feature type="binding site" evidence="18">
    <location>
        <position position="283"/>
    </location>
    <ligand>
        <name>ATP</name>
        <dbReference type="ChEBI" id="CHEBI:30616"/>
    </ligand>
</feature>
<organism evidence="20 21">
    <name type="scientific">Treponema porcinum</name>
    <dbReference type="NCBI Taxonomy" id="261392"/>
    <lineage>
        <taxon>Bacteria</taxon>
        <taxon>Pseudomonadati</taxon>
        <taxon>Spirochaetota</taxon>
        <taxon>Spirochaetia</taxon>
        <taxon>Spirochaetales</taxon>
        <taxon>Treponemataceae</taxon>
        <taxon>Treponema</taxon>
    </lineage>
</organism>
<keyword evidence="6 18" id="KW-0067">ATP-binding</keyword>
<dbReference type="SUPFAM" id="SSF52402">
    <property type="entry name" value="Adenine nucleotide alpha hydrolases-like"/>
    <property type="match status" value="1"/>
</dbReference>
<evidence type="ECO:0000313" key="20">
    <source>
        <dbReference type="EMBL" id="SJZ38863.1"/>
    </source>
</evidence>
<dbReference type="Proteomes" id="UP000190423">
    <property type="component" value="Unassembled WGS sequence"/>
</dbReference>
<evidence type="ECO:0000256" key="7">
    <source>
        <dbReference type="ARBA" id="ARBA00022884"/>
    </source>
</evidence>
<dbReference type="InterPro" id="IPR049961">
    <property type="entry name" value="ThiI_N"/>
</dbReference>
<dbReference type="GO" id="GO:0009228">
    <property type="term" value="P:thiamine biosynthetic process"/>
    <property type="evidence" value="ECO:0007669"/>
    <property type="project" value="UniProtKB-KW"/>
</dbReference>
<feature type="binding site" evidence="18">
    <location>
        <begin position="204"/>
        <end position="205"/>
    </location>
    <ligand>
        <name>ATP</name>
        <dbReference type="ChEBI" id="CHEBI:30616"/>
    </ligand>
</feature>
<dbReference type="InterPro" id="IPR020536">
    <property type="entry name" value="ThiI_AANH"/>
</dbReference>
<evidence type="ECO:0000256" key="3">
    <source>
        <dbReference type="ARBA" id="ARBA00022555"/>
    </source>
</evidence>
<feature type="binding site" evidence="18">
    <location>
        <position position="261"/>
    </location>
    <ligand>
        <name>ATP</name>
        <dbReference type="ChEBI" id="CHEBI:30616"/>
    </ligand>
</feature>
<evidence type="ECO:0000256" key="1">
    <source>
        <dbReference type="ARBA" id="ARBA00004496"/>
    </source>
</evidence>
<dbReference type="GO" id="GO:0005829">
    <property type="term" value="C:cytosol"/>
    <property type="evidence" value="ECO:0007669"/>
    <property type="project" value="TreeGrafter"/>
</dbReference>
<comment type="function">
    <text evidence="11 18">Catalyzes the ATP-dependent transfer of a sulfur to tRNA to produce 4-thiouridine in position 8 of tRNAs, which functions as a near-UV photosensor. Also catalyzes the transfer of sulfur to the sulfur carrier protein ThiS, forming ThiS-thiocarboxylate. This is a step in the synthesis of thiazole, in the thiamine biosynthesis pathway. The sulfur is donated as persulfide by IscS.</text>
</comment>
<comment type="catalytic activity">
    <reaction evidence="9 18">
        <text>[ThiI sulfur-carrier protein]-S-sulfanyl-L-cysteine + a uridine in tRNA + 2 reduced [2Fe-2S]-[ferredoxin] + ATP + H(+) = [ThiI sulfur-carrier protein]-L-cysteine + a 4-thiouridine in tRNA + 2 oxidized [2Fe-2S]-[ferredoxin] + AMP + diphosphate</text>
        <dbReference type="Rhea" id="RHEA:24176"/>
        <dbReference type="Rhea" id="RHEA-COMP:10000"/>
        <dbReference type="Rhea" id="RHEA-COMP:10001"/>
        <dbReference type="Rhea" id="RHEA-COMP:13337"/>
        <dbReference type="Rhea" id="RHEA-COMP:13338"/>
        <dbReference type="Rhea" id="RHEA-COMP:13339"/>
        <dbReference type="Rhea" id="RHEA-COMP:13340"/>
        <dbReference type="ChEBI" id="CHEBI:15378"/>
        <dbReference type="ChEBI" id="CHEBI:29950"/>
        <dbReference type="ChEBI" id="CHEBI:30616"/>
        <dbReference type="ChEBI" id="CHEBI:33019"/>
        <dbReference type="ChEBI" id="CHEBI:33737"/>
        <dbReference type="ChEBI" id="CHEBI:33738"/>
        <dbReference type="ChEBI" id="CHEBI:61963"/>
        <dbReference type="ChEBI" id="CHEBI:65315"/>
        <dbReference type="ChEBI" id="CHEBI:136798"/>
        <dbReference type="ChEBI" id="CHEBI:456215"/>
        <dbReference type="EC" id="2.8.1.4"/>
    </reaction>
</comment>
<evidence type="ECO:0000256" key="9">
    <source>
        <dbReference type="ARBA" id="ARBA00050570"/>
    </source>
</evidence>
<proteinExistence type="inferred from homology"/>
<dbReference type="GO" id="GO:0004810">
    <property type="term" value="F:CCA tRNA nucleotidyltransferase activity"/>
    <property type="evidence" value="ECO:0007669"/>
    <property type="project" value="InterPro"/>
</dbReference>
<dbReference type="InterPro" id="IPR054173">
    <property type="entry name" value="ThiI_fer"/>
</dbReference>
<dbReference type="HAMAP" id="MF_00021">
    <property type="entry name" value="ThiI"/>
    <property type="match status" value="1"/>
</dbReference>
<evidence type="ECO:0000256" key="18">
    <source>
        <dbReference type="HAMAP-Rule" id="MF_00021"/>
    </source>
</evidence>
<dbReference type="SMART" id="SM00981">
    <property type="entry name" value="THUMP"/>
    <property type="match status" value="1"/>
</dbReference>
<dbReference type="CDD" id="cd01712">
    <property type="entry name" value="PPase_ThiI"/>
    <property type="match status" value="1"/>
</dbReference>
<dbReference type="GO" id="GO:0052837">
    <property type="term" value="P:thiazole biosynthetic process"/>
    <property type="evidence" value="ECO:0007669"/>
    <property type="project" value="TreeGrafter"/>
</dbReference>
<evidence type="ECO:0000256" key="15">
    <source>
        <dbReference type="ARBA" id="ARBA00075337"/>
    </source>
</evidence>
<evidence type="ECO:0000256" key="8">
    <source>
        <dbReference type="ARBA" id="ARBA00022977"/>
    </source>
</evidence>
<comment type="pathway">
    <text evidence="18">Cofactor biosynthesis; thiamine diphosphate biosynthesis.</text>
</comment>
<keyword evidence="3 18" id="KW-0820">tRNA-binding</keyword>
<dbReference type="GO" id="GO:0009229">
    <property type="term" value="P:thiamine diphosphate biosynthetic process"/>
    <property type="evidence" value="ECO:0007669"/>
    <property type="project" value="UniProtKB-UniRule"/>
</dbReference>
<dbReference type="PROSITE" id="PS51165">
    <property type="entry name" value="THUMP"/>
    <property type="match status" value="1"/>
</dbReference>
<protein>
    <recommendedName>
        <fullName evidence="14 18">Probable tRNA sulfurtransferase</fullName>
        <ecNumber evidence="13 18">2.8.1.4</ecNumber>
    </recommendedName>
    <alternativeName>
        <fullName evidence="15 18">Sulfur carrier protein ThiS sulfurtransferase</fullName>
    </alternativeName>
    <alternativeName>
        <fullName evidence="16 18">Thiamine biosynthesis protein ThiI</fullName>
    </alternativeName>
    <alternativeName>
        <fullName evidence="17 18">tRNA 4-thiouridine synthase</fullName>
    </alternativeName>
</protein>
<dbReference type="STRING" id="261392.SAMN02745149_01047"/>
<evidence type="ECO:0000256" key="2">
    <source>
        <dbReference type="ARBA" id="ARBA00022490"/>
    </source>
</evidence>
<sequence length="395" mass="44587">MMTYLGKIGELTLKGSNIHTFEKLLLKNTKEYLKDTGAKVSLNAGRLYIDCEEKDSEQVEFTLRHLIGITGWAQTKTSEKTIEDIQKTVLETAKEAVQKGAKSFKIEAKRGDKKFPLNSYEIACQGASLVYDSGLMEVNVHNPDVIIYVEVRERCFIYSVAEKSCRGLPVGCSNKGLLLLSGGLDSPVAGYRMMRRGMKIECCYFHSYPYTSIEAQQKVEELARTLSAYGIQTYLNIIPFTDVQMKIKEKAPEEWSTLMLRVCMMKAANMLGFRVHADCIVTGESLGQVASQTLENMNVTEHFAEYPLLRPLVGMDKEEIMADAHFIGTYDTSILPYEDCCVLFSPRHPILRGRIEDAEKIFASLEADELIKTAFENRQIKKFVCGKEVILKEEV</sequence>
<dbReference type="AlphaFoldDB" id="A0A1T4K976"/>
<dbReference type="Pfam" id="PF22025">
    <property type="entry name" value="ThiI_fer"/>
    <property type="match status" value="1"/>
</dbReference>
<evidence type="ECO:0000259" key="19">
    <source>
        <dbReference type="PROSITE" id="PS51165"/>
    </source>
</evidence>
<comment type="subcellular location">
    <subcellularLocation>
        <location evidence="1 18">Cytoplasm</location>
    </subcellularLocation>
</comment>
<evidence type="ECO:0000256" key="13">
    <source>
        <dbReference type="ARBA" id="ARBA00066827"/>
    </source>
</evidence>
<keyword evidence="2 18" id="KW-0963">Cytoplasm</keyword>
<keyword evidence="21" id="KW-1185">Reference proteome</keyword>
<evidence type="ECO:0000256" key="11">
    <source>
        <dbReference type="ARBA" id="ARBA00058382"/>
    </source>
</evidence>
<dbReference type="UniPathway" id="UPA00060"/>
<dbReference type="CDD" id="cd11716">
    <property type="entry name" value="THUMP_ThiI"/>
    <property type="match status" value="1"/>
</dbReference>
<gene>
    <name evidence="18" type="primary">thiI</name>
    <name evidence="20" type="ORF">SAMN02745149_01047</name>
</gene>
<dbReference type="PANTHER" id="PTHR43209:SF1">
    <property type="entry name" value="TRNA SULFURTRANSFERASE"/>
    <property type="match status" value="1"/>
</dbReference>
<evidence type="ECO:0000256" key="14">
    <source>
        <dbReference type="ARBA" id="ARBA00071867"/>
    </source>
</evidence>
<dbReference type="Gene3D" id="3.40.50.620">
    <property type="entry name" value="HUPs"/>
    <property type="match status" value="1"/>
</dbReference>
<dbReference type="PANTHER" id="PTHR43209">
    <property type="entry name" value="TRNA SULFURTRANSFERASE"/>
    <property type="match status" value="1"/>
</dbReference>